<keyword evidence="5 6" id="KW-0482">Metalloprotease</keyword>
<proteinExistence type="inferred from homology"/>
<dbReference type="Proteomes" id="UP000067626">
    <property type="component" value="Chromosome"/>
</dbReference>
<name>A0A0K1EI80_CHOCO</name>
<dbReference type="GO" id="GO:0006508">
    <property type="term" value="P:proteolysis"/>
    <property type="evidence" value="ECO:0007669"/>
    <property type="project" value="UniProtKB-KW"/>
</dbReference>
<feature type="domain" description="Peptidase M48" evidence="9">
    <location>
        <begin position="141"/>
        <end position="254"/>
    </location>
</feature>
<keyword evidence="4 6" id="KW-0862">Zinc</keyword>
<gene>
    <name evidence="10" type="ORF">CMC5_044610</name>
</gene>
<feature type="compositionally biased region" description="Low complexity" evidence="7">
    <location>
        <begin position="43"/>
        <end position="73"/>
    </location>
</feature>
<dbReference type="EMBL" id="CP012159">
    <property type="protein sequence ID" value="AKT40308.1"/>
    <property type="molecule type" value="Genomic_DNA"/>
</dbReference>
<evidence type="ECO:0000313" key="11">
    <source>
        <dbReference type="Proteomes" id="UP000067626"/>
    </source>
</evidence>
<evidence type="ECO:0000256" key="5">
    <source>
        <dbReference type="ARBA" id="ARBA00023049"/>
    </source>
</evidence>
<keyword evidence="11" id="KW-1185">Reference proteome</keyword>
<evidence type="ECO:0000313" key="10">
    <source>
        <dbReference type="EMBL" id="AKT40308.1"/>
    </source>
</evidence>
<evidence type="ECO:0000256" key="8">
    <source>
        <dbReference type="SAM" id="SignalP"/>
    </source>
</evidence>
<dbReference type="KEGG" id="ccro:CMC5_044610"/>
<dbReference type="AlphaFoldDB" id="A0A0K1EI80"/>
<keyword evidence="2" id="KW-0479">Metal-binding</keyword>
<keyword evidence="1 6" id="KW-0645">Protease</keyword>
<evidence type="ECO:0000256" key="3">
    <source>
        <dbReference type="ARBA" id="ARBA00022801"/>
    </source>
</evidence>
<comment type="similarity">
    <text evidence="6">Belongs to the peptidase M48 family.</text>
</comment>
<dbReference type="GO" id="GO:0046872">
    <property type="term" value="F:metal ion binding"/>
    <property type="evidence" value="ECO:0007669"/>
    <property type="project" value="UniProtKB-KW"/>
</dbReference>
<dbReference type="Pfam" id="PF01435">
    <property type="entry name" value="Peptidase_M48"/>
    <property type="match status" value="1"/>
</dbReference>
<feature type="compositionally biased region" description="Pro residues" evidence="7">
    <location>
        <begin position="74"/>
        <end position="92"/>
    </location>
</feature>
<sequence length="373" mass="40158">MLGEMISLRALGALTLTLVFAAGCQEQRSSRSQYPGYYGGQQGYPQQGYPQQGYPQQGYPQQGGPQQPQAGWPAPQPSSGPPPTVPQVPPAGLPVSNDPLNDINFDWMRNEAGSVMGHLVGALSSANQAKVNGIPFFSDATPGEVNAFAGCDDQGLPFMAVTDGLLEMQAQMAQLKATDEVFGTRKLDEYMRLLAQNQRQGQPLVRPPAGFIDPTQHTDSRKVTRQHQIYDEQLAFVLGHELAHHYLGHTGCANGQGGSRGVNPADLGRMLRRVAPVFNQPNEIACDVAGVNNLLSAGAKQQSYRWTEGGALLTLQFFASLDQLTPAHVVFAFELSHPHPSLRLPIVQQTANTWRLTGGASGGGFSFPNIFGQ</sequence>
<dbReference type="STRING" id="52.CMC5_044610"/>
<dbReference type="InterPro" id="IPR001915">
    <property type="entry name" value="Peptidase_M48"/>
</dbReference>
<evidence type="ECO:0000259" key="9">
    <source>
        <dbReference type="Pfam" id="PF01435"/>
    </source>
</evidence>
<keyword evidence="3 6" id="KW-0378">Hydrolase</keyword>
<evidence type="ECO:0000256" key="4">
    <source>
        <dbReference type="ARBA" id="ARBA00022833"/>
    </source>
</evidence>
<accession>A0A0K1EI80</accession>
<keyword evidence="8" id="KW-0732">Signal</keyword>
<reference evidence="10 11" key="1">
    <citation type="submission" date="2015-07" db="EMBL/GenBank/DDBJ databases">
        <title>Genome analysis of myxobacterium Chondromyces crocatus Cm c5 reveals a high potential for natural compound synthesis and the genetic basis for the loss of fruiting body formation.</title>
        <authorList>
            <person name="Zaburannyi N."/>
            <person name="Bunk B."/>
            <person name="Maier J."/>
            <person name="Overmann J."/>
            <person name="Mueller R."/>
        </authorList>
    </citation>
    <scope>NUCLEOTIDE SEQUENCE [LARGE SCALE GENOMIC DNA]</scope>
    <source>
        <strain evidence="10 11">Cm c5</strain>
    </source>
</reference>
<evidence type="ECO:0000256" key="7">
    <source>
        <dbReference type="SAM" id="MobiDB-lite"/>
    </source>
</evidence>
<organism evidence="10 11">
    <name type="scientific">Chondromyces crocatus</name>
    <dbReference type="NCBI Taxonomy" id="52"/>
    <lineage>
        <taxon>Bacteria</taxon>
        <taxon>Pseudomonadati</taxon>
        <taxon>Myxococcota</taxon>
        <taxon>Polyangia</taxon>
        <taxon>Polyangiales</taxon>
        <taxon>Polyangiaceae</taxon>
        <taxon>Chondromyces</taxon>
    </lineage>
</organism>
<comment type="cofactor">
    <cofactor evidence="6">
        <name>Zn(2+)</name>
        <dbReference type="ChEBI" id="CHEBI:29105"/>
    </cofactor>
    <text evidence="6">Binds 1 zinc ion per subunit.</text>
</comment>
<feature type="region of interest" description="Disordered" evidence="7">
    <location>
        <begin position="30"/>
        <end position="97"/>
    </location>
</feature>
<feature type="signal peptide" evidence="8">
    <location>
        <begin position="1"/>
        <end position="21"/>
    </location>
</feature>
<feature type="chain" id="PRO_5005459493" description="Peptidase M48 domain-containing protein" evidence="8">
    <location>
        <begin position="22"/>
        <end position="373"/>
    </location>
</feature>
<dbReference type="GO" id="GO:0004222">
    <property type="term" value="F:metalloendopeptidase activity"/>
    <property type="evidence" value="ECO:0007669"/>
    <property type="project" value="InterPro"/>
</dbReference>
<evidence type="ECO:0000256" key="6">
    <source>
        <dbReference type="RuleBase" id="RU003983"/>
    </source>
</evidence>
<protein>
    <recommendedName>
        <fullName evidence="9">Peptidase M48 domain-containing protein</fullName>
    </recommendedName>
</protein>
<evidence type="ECO:0000256" key="1">
    <source>
        <dbReference type="ARBA" id="ARBA00022670"/>
    </source>
</evidence>
<evidence type="ECO:0000256" key="2">
    <source>
        <dbReference type="ARBA" id="ARBA00022723"/>
    </source>
</evidence>